<dbReference type="Proteomes" id="UP001418222">
    <property type="component" value="Unassembled WGS sequence"/>
</dbReference>
<accession>A0AAP0ATE9</accession>
<protein>
    <submittedName>
        <fullName evidence="1">Uncharacterized protein</fullName>
    </submittedName>
</protein>
<organism evidence="1 2">
    <name type="scientific">Platanthera zijinensis</name>
    <dbReference type="NCBI Taxonomy" id="2320716"/>
    <lineage>
        <taxon>Eukaryota</taxon>
        <taxon>Viridiplantae</taxon>
        <taxon>Streptophyta</taxon>
        <taxon>Embryophyta</taxon>
        <taxon>Tracheophyta</taxon>
        <taxon>Spermatophyta</taxon>
        <taxon>Magnoliopsida</taxon>
        <taxon>Liliopsida</taxon>
        <taxon>Asparagales</taxon>
        <taxon>Orchidaceae</taxon>
        <taxon>Orchidoideae</taxon>
        <taxon>Orchideae</taxon>
        <taxon>Orchidinae</taxon>
        <taxon>Platanthera</taxon>
    </lineage>
</organism>
<dbReference type="AlphaFoldDB" id="A0AAP0ATE9"/>
<comment type="caution">
    <text evidence="1">The sequence shown here is derived from an EMBL/GenBank/DDBJ whole genome shotgun (WGS) entry which is preliminary data.</text>
</comment>
<keyword evidence="2" id="KW-1185">Reference proteome</keyword>
<evidence type="ECO:0000313" key="1">
    <source>
        <dbReference type="EMBL" id="KAK8914158.1"/>
    </source>
</evidence>
<reference evidence="1 2" key="1">
    <citation type="journal article" date="2022" name="Nat. Plants">
        <title>Genomes of leafy and leafless Platanthera orchids illuminate the evolution of mycoheterotrophy.</title>
        <authorList>
            <person name="Li M.H."/>
            <person name="Liu K.W."/>
            <person name="Li Z."/>
            <person name="Lu H.C."/>
            <person name="Ye Q.L."/>
            <person name="Zhang D."/>
            <person name="Wang J.Y."/>
            <person name="Li Y.F."/>
            <person name="Zhong Z.M."/>
            <person name="Liu X."/>
            <person name="Yu X."/>
            <person name="Liu D.K."/>
            <person name="Tu X.D."/>
            <person name="Liu B."/>
            <person name="Hao Y."/>
            <person name="Liao X.Y."/>
            <person name="Jiang Y.T."/>
            <person name="Sun W.H."/>
            <person name="Chen J."/>
            <person name="Chen Y.Q."/>
            <person name="Ai Y."/>
            <person name="Zhai J.W."/>
            <person name="Wu S.S."/>
            <person name="Zhou Z."/>
            <person name="Hsiao Y.Y."/>
            <person name="Wu W.L."/>
            <person name="Chen Y.Y."/>
            <person name="Lin Y.F."/>
            <person name="Hsu J.L."/>
            <person name="Li C.Y."/>
            <person name="Wang Z.W."/>
            <person name="Zhao X."/>
            <person name="Zhong W.Y."/>
            <person name="Ma X.K."/>
            <person name="Ma L."/>
            <person name="Huang J."/>
            <person name="Chen G.Z."/>
            <person name="Huang M.Z."/>
            <person name="Huang L."/>
            <person name="Peng D.H."/>
            <person name="Luo Y.B."/>
            <person name="Zou S.Q."/>
            <person name="Chen S.P."/>
            <person name="Lan S."/>
            <person name="Tsai W.C."/>
            <person name="Van de Peer Y."/>
            <person name="Liu Z.J."/>
        </authorList>
    </citation>
    <scope>NUCLEOTIDE SEQUENCE [LARGE SCALE GENOMIC DNA]</scope>
    <source>
        <strain evidence="1">Lor287</strain>
    </source>
</reference>
<proteinExistence type="predicted"/>
<sequence>MLDLARVLHGHSTGFTQVLFLRAVRATSQSHRTEPPLNPFRKPLRSHSPPIVALFAIPLRLGQKTWSEAAGEIPNEKRATVQDHQLK</sequence>
<name>A0AAP0ATE9_9ASPA</name>
<gene>
    <name evidence="1" type="ORF">KSP39_PZI023390</name>
</gene>
<dbReference type="EMBL" id="JBBWWQ010000021">
    <property type="protein sequence ID" value="KAK8914158.1"/>
    <property type="molecule type" value="Genomic_DNA"/>
</dbReference>
<evidence type="ECO:0000313" key="2">
    <source>
        <dbReference type="Proteomes" id="UP001418222"/>
    </source>
</evidence>